<proteinExistence type="inferred from homology"/>
<organism evidence="12 13">
    <name type="scientific">Sunxiuqinia elliptica</name>
    <dbReference type="NCBI Taxonomy" id="655355"/>
    <lineage>
        <taxon>Bacteria</taxon>
        <taxon>Pseudomonadati</taxon>
        <taxon>Bacteroidota</taxon>
        <taxon>Bacteroidia</taxon>
        <taxon>Marinilabiliales</taxon>
        <taxon>Prolixibacteraceae</taxon>
        <taxon>Sunxiuqinia</taxon>
    </lineage>
</organism>
<dbReference type="GO" id="GO:0004719">
    <property type="term" value="F:protein-L-isoaspartate (D-aspartate) O-methyltransferase activity"/>
    <property type="evidence" value="ECO:0007669"/>
    <property type="project" value="UniProtKB-EC"/>
</dbReference>
<evidence type="ECO:0000256" key="2">
    <source>
        <dbReference type="ARBA" id="ARBA00005369"/>
    </source>
</evidence>
<evidence type="ECO:0000256" key="9">
    <source>
        <dbReference type="ARBA" id="ARBA00030757"/>
    </source>
</evidence>
<evidence type="ECO:0000256" key="8">
    <source>
        <dbReference type="ARBA" id="ARBA00022691"/>
    </source>
</evidence>
<keyword evidence="5" id="KW-0963">Cytoplasm</keyword>
<keyword evidence="6 12" id="KW-0489">Methyltransferase</keyword>
<dbReference type="PANTHER" id="PTHR11579">
    <property type="entry name" value="PROTEIN-L-ISOASPARTATE O-METHYLTRANSFERASE"/>
    <property type="match status" value="1"/>
</dbReference>
<keyword evidence="7 12" id="KW-0808">Transferase</keyword>
<dbReference type="SUPFAM" id="SSF53335">
    <property type="entry name" value="S-adenosyl-L-methionine-dependent methyltransferases"/>
    <property type="match status" value="1"/>
</dbReference>
<dbReference type="GO" id="GO:0005737">
    <property type="term" value="C:cytoplasm"/>
    <property type="evidence" value="ECO:0007669"/>
    <property type="project" value="UniProtKB-SubCell"/>
</dbReference>
<dbReference type="AlphaFoldDB" id="A0A4R6HCW2"/>
<evidence type="ECO:0000256" key="5">
    <source>
        <dbReference type="ARBA" id="ARBA00022490"/>
    </source>
</evidence>
<dbReference type="GO" id="GO:0032259">
    <property type="term" value="P:methylation"/>
    <property type="evidence" value="ECO:0007669"/>
    <property type="project" value="UniProtKB-KW"/>
</dbReference>
<dbReference type="Gene3D" id="3.40.50.150">
    <property type="entry name" value="Vaccinia Virus protein VP39"/>
    <property type="match status" value="1"/>
</dbReference>
<evidence type="ECO:0000256" key="6">
    <source>
        <dbReference type="ARBA" id="ARBA00022603"/>
    </source>
</evidence>
<dbReference type="Pfam" id="PF01135">
    <property type="entry name" value="PCMT"/>
    <property type="match status" value="1"/>
</dbReference>
<dbReference type="InterPro" id="IPR029063">
    <property type="entry name" value="SAM-dependent_MTases_sf"/>
</dbReference>
<name>A0A4R6HCW2_9BACT</name>
<keyword evidence="8" id="KW-0949">S-adenosyl-L-methionine</keyword>
<dbReference type="Proteomes" id="UP000294848">
    <property type="component" value="Unassembled WGS sequence"/>
</dbReference>
<reference evidence="12 13" key="1">
    <citation type="submission" date="2019-03" db="EMBL/GenBank/DDBJ databases">
        <title>Freshwater and sediment microbial communities from various areas in North America, analyzing microbe dynamics in response to fracking.</title>
        <authorList>
            <person name="Lamendella R."/>
        </authorList>
    </citation>
    <scope>NUCLEOTIDE SEQUENCE [LARGE SCALE GENOMIC DNA]</scope>
    <source>
        <strain evidence="12 13">114D</strain>
    </source>
</reference>
<evidence type="ECO:0000256" key="10">
    <source>
        <dbReference type="ARBA" id="ARBA00031323"/>
    </source>
</evidence>
<protein>
    <recommendedName>
        <fullName evidence="4">Protein-L-isoaspartate O-methyltransferase</fullName>
        <ecNumber evidence="3">2.1.1.77</ecNumber>
    </recommendedName>
    <alternativeName>
        <fullName evidence="11">L-isoaspartyl protein carboxyl methyltransferase</fullName>
    </alternativeName>
    <alternativeName>
        <fullName evidence="9">Protein L-isoaspartyl methyltransferase</fullName>
    </alternativeName>
    <alternativeName>
        <fullName evidence="10">Protein-beta-aspartate methyltransferase</fullName>
    </alternativeName>
</protein>
<comment type="similarity">
    <text evidence="2">Belongs to the methyltransferase superfamily. L-isoaspartyl/D-aspartyl protein methyltransferase family.</text>
</comment>
<comment type="caution">
    <text evidence="12">The sequence shown here is derived from an EMBL/GenBank/DDBJ whole genome shotgun (WGS) entry which is preliminary data.</text>
</comment>
<evidence type="ECO:0000313" key="13">
    <source>
        <dbReference type="Proteomes" id="UP000294848"/>
    </source>
</evidence>
<sequence length="84" mass="9293">MRTVPRHLFVPLDYLAEAYRDGPLPIGYGQTISQPYIVAYMTEQVRPKSDFKVLEIGTGSGYQAAVLAEIVDSVYTIEIVEALG</sequence>
<comment type="subcellular location">
    <subcellularLocation>
        <location evidence="1">Cytoplasm</location>
    </subcellularLocation>
</comment>
<dbReference type="InterPro" id="IPR000682">
    <property type="entry name" value="PCMT"/>
</dbReference>
<dbReference type="PANTHER" id="PTHR11579:SF0">
    <property type="entry name" value="PROTEIN-L-ISOASPARTATE(D-ASPARTATE) O-METHYLTRANSFERASE"/>
    <property type="match status" value="1"/>
</dbReference>
<evidence type="ECO:0000256" key="7">
    <source>
        <dbReference type="ARBA" id="ARBA00022679"/>
    </source>
</evidence>
<dbReference type="EC" id="2.1.1.77" evidence="3"/>
<evidence type="ECO:0000313" key="12">
    <source>
        <dbReference type="EMBL" id="TDO05651.1"/>
    </source>
</evidence>
<evidence type="ECO:0000256" key="4">
    <source>
        <dbReference type="ARBA" id="ARBA00013346"/>
    </source>
</evidence>
<evidence type="ECO:0000256" key="11">
    <source>
        <dbReference type="ARBA" id="ARBA00031350"/>
    </source>
</evidence>
<evidence type="ECO:0000256" key="3">
    <source>
        <dbReference type="ARBA" id="ARBA00011890"/>
    </source>
</evidence>
<accession>A0A4R6HCW2</accession>
<evidence type="ECO:0000256" key="1">
    <source>
        <dbReference type="ARBA" id="ARBA00004496"/>
    </source>
</evidence>
<gene>
    <name evidence="12" type="ORF">DET52_1011015</name>
</gene>
<dbReference type="EMBL" id="SNWI01000001">
    <property type="protein sequence ID" value="TDO05651.1"/>
    <property type="molecule type" value="Genomic_DNA"/>
</dbReference>